<evidence type="ECO:0000256" key="12">
    <source>
        <dbReference type="SAM" id="MobiDB-lite"/>
    </source>
</evidence>
<name>A0A0D3A9C4_BRAOL</name>
<dbReference type="FunFam" id="2.30.180.10:FF:000008">
    <property type="entry name" value="Fasciclin-like arabinogalactan protein 10"/>
    <property type="match status" value="1"/>
</dbReference>
<evidence type="ECO:0000256" key="14">
    <source>
        <dbReference type="SAM" id="SignalP"/>
    </source>
</evidence>
<dbReference type="AlphaFoldDB" id="A0A0D3A9C4"/>
<dbReference type="GO" id="GO:0005886">
    <property type="term" value="C:plasma membrane"/>
    <property type="evidence" value="ECO:0007669"/>
    <property type="project" value="UniProtKB-SubCell"/>
</dbReference>
<dbReference type="SUPFAM" id="SSF82153">
    <property type="entry name" value="FAS1 domain"/>
    <property type="match status" value="2"/>
</dbReference>
<keyword evidence="3" id="KW-1003">Cell membrane</keyword>
<feature type="transmembrane region" description="Helical" evidence="13">
    <location>
        <begin position="505"/>
        <end position="533"/>
    </location>
</feature>
<dbReference type="PANTHER" id="PTHR32382">
    <property type="entry name" value="FASCICLIN-LIKE ARABINOGALACTAN PROTEIN"/>
    <property type="match status" value="1"/>
</dbReference>
<accession>A0A0D3A9C4</accession>
<keyword evidence="13" id="KW-0812">Transmembrane</keyword>
<evidence type="ECO:0000259" key="15">
    <source>
        <dbReference type="PROSITE" id="PS50213"/>
    </source>
</evidence>
<feature type="domain" description="FAS1" evidence="15">
    <location>
        <begin position="24"/>
        <end position="172"/>
    </location>
</feature>
<dbReference type="GO" id="GO:0048364">
    <property type="term" value="P:root development"/>
    <property type="evidence" value="ECO:0007669"/>
    <property type="project" value="TreeGrafter"/>
</dbReference>
<feature type="chain" id="PRO_5002272046" description="FAS1 domain-containing protein" evidence="14">
    <location>
        <begin position="25"/>
        <end position="555"/>
    </location>
</feature>
<dbReference type="STRING" id="109376.A0A0D3A9C4"/>
<evidence type="ECO:0000256" key="7">
    <source>
        <dbReference type="ARBA" id="ARBA00022974"/>
    </source>
</evidence>
<evidence type="ECO:0000256" key="2">
    <source>
        <dbReference type="ARBA" id="ARBA00007843"/>
    </source>
</evidence>
<keyword evidence="6" id="KW-0677">Repeat</keyword>
<feature type="region of interest" description="Disordered" evidence="12">
    <location>
        <begin position="335"/>
        <end position="374"/>
    </location>
</feature>
<dbReference type="PROSITE" id="PS50213">
    <property type="entry name" value="FAS1"/>
    <property type="match status" value="2"/>
</dbReference>
<feature type="transmembrane region" description="Helical" evidence="13">
    <location>
        <begin position="386"/>
        <end position="403"/>
    </location>
</feature>
<dbReference type="InterPro" id="IPR025755">
    <property type="entry name" value="Ribos_uL4_C_dom"/>
</dbReference>
<keyword evidence="9" id="KW-0325">Glycoprotein</keyword>
<reference evidence="16 17" key="1">
    <citation type="journal article" date="2014" name="Genome Biol.">
        <title>Transcriptome and methylome profiling reveals relics of genome dominance in the mesopolyploid Brassica oleracea.</title>
        <authorList>
            <person name="Parkin I.A."/>
            <person name="Koh C."/>
            <person name="Tang H."/>
            <person name="Robinson S.J."/>
            <person name="Kagale S."/>
            <person name="Clarke W.E."/>
            <person name="Town C.D."/>
            <person name="Nixon J."/>
            <person name="Krishnakumar V."/>
            <person name="Bidwell S.L."/>
            <person name="Denoeud F."/>
            <person name="Belcram H."/>
            <person name="Links M.G."/>
            <person name="Just J."/>
            <person name="Clarke C."/>
            <person name="Bender T."/>
            <person name="Huebert T."/>
            <person name="Mason A.S."/>
            <person name="Pires J.C."/>
            <person name="Barker G."/>
            <person name="Moore J."/>
            <person name="Walley P.G."/>
            <person name="Manoli S."/>
            <person name="Batley J."/>
            <person name="Edwards D."/>
            <person name="Nelson M.N."/>
            <person name="Wang X."/>
            <person name="Paterson A.H."/>
            <person name="King G."/>
            <person name="Bancroft I."/>
            <person name="Chalhoub B."/>
            <person name="Sharpe A.G."/>
        </authorList>
    </citation>
    <scope>NUCLEOTIDE SEQUENCE</scope>
    <source>
        <strain evidence="16 17">cv. TO1000</strain>
    </source>
</reference>
<keyword evidence="8 13" id="KW-0472">Membrane</keyword>
<dbReference type="EnsemblPlants" id="Bo1g078540.1">
    <property type="protein sequence ID" value="Bo1g078540.1"/>
    <property type="gene ID" value="Bo1g078540"/>
</dbReference>
<evidence type="ECO:0000256" key="3">
    <source>
        <dbReference type="ARBA" id="ARBA00022475"/>
    </source>
</evidence>
<dbReference type="eggNOG" id="KOG1475">
    <property type="taxonomic scope" value="Eukaryota"/>
</dbReference>
<dbReference type="PANTHER" id="PTHR32382:SF64">
    <property type="entry name" value="FASCICLIN-LIKE ARABINOGALACTAN PROTEIN 2"/>
    <property type="match status" value="1"/>
</dbReference>
<dbReference type="Pfam" id="PF02469">
    <property type="entry name" value="Fasciclin"/>
    <property type="match status" value="2"/>
</dbReference>
<keyword evidence="4" id="KW-0336">GPI-anchor</keyword>
<feature type="signal peptide" evidence="14">
    <location>
        <begin position="1"/>
        <end position="24"/>
    </location>
</feature>
<dbReference type="Gramene" id="Bo1g078540.1">
    <property type="protein sequence ID" value="Bo1g078540.1"/>
    <property type="gene ID" value="Bo1g078540"/>
</dbReference>
<dbReference type="InterPro" id="IPR000782">
    <property type="entry name" value="FAS1_domain"/>
</dbReference>
<keyword evidence="5 14" id="KW-0732">Signal</keyword>
<dbReference type="GO" id="GO:0098552">
    <property type="term" value="C:side of membrane"/>
    <property type="evidence" value="ECO:0007669"/>
    <property type="project" value="UniProtKB-KW"/>
</dbReference>
<evidence type="ECO:0000256" key="6">
    <source>
        <dbReference type="ARBA" id="ARBA00022737"/>
    </source>
</evidence>
<evidence type="ECO:0000256" key="1">
    <source>
        <dbReference type="ARBA" id="ARBA00004609"/>
    </source>
</evidence>
<dbReference type="Pfam" id="PF14374">
    <property type="entry name" value="Ribos_L4_asso_C"/>
    <property type="match status" value="1"/>
</dbReference>
<keyword evidence="7" id="KW-0654">Proteoglycan</keyword>
<dbReference type="FunFam" id="2.30.180.10:FF:000010">
    <property type="entry name" value="Fasciclin-like arabinogalactan protein 2"/>
    <property type="match status" value="1"/>
</dbReference>
<evidence type="ECO:0000256" key="13">
    <source>
        <dbReference type="SAM" id="Phobius"/>
    </source>
</evidence>
<sequence>MAYLRRAAAALIIIMFQLLSLSNAHNITKILAKDPDFSTFNHYLSATHLADEINRRQTITVLAVDNSAMNSILSKGYSLYTIRNILSLHVLVDYFGAKKLHQITDGSTSTASMFQSTGSATGTSGYVNITDIKGGKVAFGVQDDDSQLTARYIKSIFEKAYNISVLHISQVLTSPEAEAPTASPSDLILTTILEKQGCKAFSDMLKSTGADNTFQDTVDGGLTVFCPSDSAVGKFAPKFKALSAANKTALVLYHGMPVYQSLQMLRSGNGAVNTLATEGNNKFDFTVQNDGEEVTLETDVVTAKLTGTLKDQEPLIIYKIDKVLLPREIYKAVKASAPAPKSSKHKPKNAEADEDADGPSADAPSDDDGEVADDKNGAVTVTRNNVLVTAIVGLCFGVWLMRLKVGERSESESGDRIACEERRTTEEFGGSYNGNLKEIVKQVQSAVKPIKKDAKRAVMKKNLLKNLNVVLKLNPYAKTAKRMSLLAEAQRVKAKKEKLTKKKKTVTIILMFIDLLIMFLCLNCSCSLIWSLFSGVPLGVEDAGTSSLWTCLCAV</sequence>
<keyword evidence="17" id="KW-1185">Reference proteome</keyword>
<evidence type="ECO:0000256" key="5">
    <source>
        <dbReference type="ARBA" id="ARBA00022729"/>
    </source>
</evidence>
<dbReference type="OMA" id="RETITIC"/>
<evidence type="ECO:0000313" key="16">
    <source>
        <dbReference type="EnsemblPlants" id="Bo1g078540.1"/>
    </source>
</evidence>
<dbReference type="GO" id="GO:0048367">
    <property type="term" value="P:shoot system development"/>
    <property type="evidence" value="ECO:0007669"/>
    <property type="project" value="TreeGrafter"/>
</dbReference>
<dbReference type="Gene3D" id="2.30.180.10">
    <property type="entry name" value="FAS1 domain"/>
    <property type="match status" value="2"/>
</dbReference>
<evidence type="ECO:0000256" key="10">
    <source>
        <dbReference type="ARBA" id="ARBA00023288"/>
    </source>
</evidence>
<organism evidence="16 17">
    <name type="scientific">Brassica oleracea var. oleracea</name>
    <dbReference type="NCBI Taxonomy" id="109376"/>
    <lineage>
        <taxon>Eukaryota</taxon>
        <taxon>Viridiplantae</taxon>
        <taxon>Streptophyta</taxon>
        <taxon>Embryophyta</taxon>
        <taxon>Tracheophyta</taxon>
        <taxon>Spermatophyta</taxon>
        <taxon>Magnoliopsida</taxon>
        <taxon>eudicotyledons</taxon>
        <taxon>Gunneridae</taxon>
        <taxon>Pentapetalae</taxon>
        <taxon>rosids</taxon>
        <taxon>malvids</taxon>
        <taxon>Brassicales</taxon>
        <taxon>Brassicaceae</taxon>
        <taxon>Brassiceae</taxon>
        <taxon>Brassica</taxon>
    </lineage>
</organism>
<keyword evidence="10" id="KW-0449">Lipoprotein</keyword>
<reference evidence="16" key="2">
    <citation type="submission" date="2015-03" db="UniProtKB">
        <authorList>
            <consortium name="EnsemblPlants"/>
        </authorList>
    </citation>
    <scope>IDENTIFICATION</scope>
</reference>
<dbReference type="InterPro" id="IPR033254">
    <property type="entry name" value="Plant_FLA"/>
</dbReference>
<dbReference type="HOGENOM" id="CLU_036139_0_1_1"/>
<comment type="subcellular location">
    <subcellularLocation>
        <location evidence="1">Cell membrane</location>
        <topology evidence="1">Lipid-anchor</topology>
        <topology evidence="1">GPI-anchor</topology>
    </subcellularLocation>
</comment>
<feature type="domain" description="FAS1" evidence="15">
    <location>
        <begin position="185"/>
        <end position="324"/>
    </location>
</feature>
<dbReference type="Proteomes" id="UP000032141">
    <property type="component" value="Chromosome C1"/>
</dbReference>
<evidence type="ECO:0000313" key="17">
    <source>
        <dbReference type="Proteomes" id="UP000032141"/>
    </source>
</evidence>
<dbReference type="InterPro" id="IPR036378">
    <property type="entry name" value="FAS1_dom_sf"/>
</dbReference>
<dbReference type="SMART" id="SM00554">
    <property type="entry name" value="FAS1"/>
    <property type="match status" value="1"/>
</dbReference>
<comment type="function">
    <text evidence="11">May be a cell surface adhesion protein.</text>
</comment>
<evidence type="ECO:0000256" key="11">
    <source>
        <dbReference type="ARBA" id="ARBA00024686"/>
    </source>
</evidence>
<protein>
    <recommendedName>
        <fullName evidence="15">FAS1 domain-containing protein</fullName>
    </recommendedName>
</protein>
<keyword evidence="13" id="KW-1133">Transmembrane helix</keyword>
<evidence type="ECO:0000256" key="4">
    <source>
        <dbReference type="ARBA" id="ARBA00022622"/>
    </source>
</evidence>
<evidence type="ECO:0000256" key="8">
    <source>
        <dbReference type="ARBA" id="ARBA00023136"/>
    </source>
</evidence>
<evidence type="ECO:0000256" key="9">
    <source>
        <dbReference type="ARBA" id="ARBA00023180"/>
    </source>
</evidence>
<comment type="similarity">
    <text evidence="2">Belongs to the fasciclin-like AGP family.</text>
</comment>
<proteinExistence type="inferred from homology"/>